<accession>A0A6V8NW28</accession>
<keyword evidence="1" id="KW-0547">Nucleotide-binding</keyword>
<sequence length="79" mass="9119">RQKLRFDNKICANATLEDIDENKIRKFLEKASAERGLELSSPWKVEEVLERLGLMQKNQLTNAALLLFGKTPQQFFPQA</sequence>
<dbReference type="Proteomes" id="UP000585609">
    <property type="component" value="Unassembled WGS sequence"/>
</dbReference>
<gene>
    <name evidence="1" type="ORF">HKBW3S09_00938</name>
</gene>
<proteinExistence type="predicted"/>
<comment type="caution">
    <text evidence="1">The sequence shown here is derived from an EMBL/GenBank/DDBJ whole genome shotgun (WGS) entry which is preliminary data.</text>
</comment>
<dbReference type="EMBL" id="BLRW01000118">
    <property type="protein sequence ID" value="GFP23471.1"/>
    <property type="molecule type" value="Genomic_DNA"/>
</dbReference>
<reference evidence="1 2" key="1">
    <citation type="journal article" date="2020" name="Front. Microbiol.">
        <title>Single-cell genomics of novel Actinobacteria with the Wood-Ljungdahl pathway discovered in a serpentinizing system.</title>
        <authorList>
            <person name="Merino N."/>
            <person name="Kawai M."/>
            <person name="Boyd E.S."/>
            <person name="Colman D.R."/>
            <person name="McGlynn S.E."/>
            <person name="Nealson K.H."/>
            <person name="Kurokawa K."/>
            <person name="Hongoh Y."/>
        </authorList>
    </citation>
    <scope>NUCLEOTIDE SEQUENCE [LARGE SCALE GENOMIC DNA]</scope>
    <source>
        <strain evidence="1 2">S09_30</strain>
    </source>
</reference>
<protein>
    <submittedName>
        <fullName evidence="1">ATP-dependent DNA helicase RecG</fullName>
    </submittedName>
</protein>
<dbReference type="GO" id="GO:0004386">
    <property type="term" value="F:helicase activity"/>
    <property type="evidence" value="ECO:0007669"/>
    <property type="project" value="UniProtKB-KW"/>
</dbReference>
<dbReference type="AlphaFoldDB" id="A0A6V8NW28"/>
<name>A0A6V8NW28_9ACTN</name>
<organism evidence="1 2">
    <name type="scientific">Candidatus Hakubella thermalkaliphila</name>
    <dbReference type="NCBI Taxonomy" id="2754717"/>
    <lineage>
        <taxon>Bacteria</taxon>
        <taxon>Bacillati</taxon>
        <taxon>Actinomycetota</taxon>
        <taxon>Actinomycetota incertae sedis</taxon>
        <taxon>Candidatus Hakubellales</taxon>
        <taxon>Candidatus Hakubellaceae</taxon>
        <taxon>Candidatus Hakubella</taxon>
    </lineage>
</organism>
<evidence type="ECO:0000313" key="2">
    <source>
        <dbReference type="Proteomes" id="UP000585609"/>
    </source>
</evidence>
<keyword evidence="1" id="KW-0067">ATP-binding</keyword>
<evidence type="ECO:0000313" key="1">
    <source>
        <dbReference type="EMBL" id="GFP23471.1"/>
    </source>
</evidence>
<feature type="non-terminal residue" evidence="1">
    <location>
        <position position="1"/>
    </location>
</feature>
<keyword evidence="1" id="KW-0347">Helicase</keyword>
<keyword evidence="1" id="KW-0378">Hydrolase</keyword>